<evidence type="ECO:0000313" key="2">
    <source>
        <dbReference type="EMBL" id="KAK0500832.1"/>
    </source>
</evidence>
<dbReference type="InterPro" id="IPR040521">
    <property type="entry name" value="KDZ"/>
</dbReference>
<dbReference type="Proteomes" id="UP001175228">
    <property type="component" value="Unassembled WGS sequence"/>
</dbReference>
<name>A0AA39URZ2_9AGAR</name>
<dbReference type="InterPro" id="IPR041457">
    <property type="entry name" value="CxC2_KDZ-assoc"/>
</dbReference>
<dbReference type="AlphaFoldDB" id="A0AA39URZ2"/>
<dbReference type="Pfam" id="PF18758">
    <property type="entry name" value="KDZ"/>
    <property type="match status" value="1"/>
</dbReference>
<evidence type="ECO:0000259" key="1">
    <source>
        <dbReference type="Pfam" id="PF18803"/>
    </source>
</evidence>
<organism evidence="2 3">
    <name type="scientific">Armillaria luteobubalina</name>
    <dbReference type="NCBI Taxonomy" id="153913"/>
    <lineage>
        <taxon>Eukaryota</taxon>
        <taxon>Fungi</taxon>
        <taxon>Dikarya</taxon>
        <taxon>Basidiomycota</taxon>
        <taxon>Agaricomycotina</taxon>
        <taxon>Agaricomycetes</taxon>
        <taxon>Agaricomycetidae</taxon>
        <taxon>Agaricales</taxon>
        <taxon>Marasmiineae</taxon>
        <taxon>Physalacriaceae</taxon>
        <taxon>Armillaria</taxon>
    </lineage>
</organism>
<proteinExistence type="predicted"/>
<comment type="caution">
    <text evidence="2">The sequence shown here is derived from an EMBL/GenBank/DDBJ whole genome shotgun (WGS) entry which is preliminary data.</text>
</comment>
<sequence length="435" mass="49490">MDQLRTCASFRLLEQFQVLLGSGKMSAYKFHQGLSHMTDATGICKPKIGNPHPQNTSAYTFDTTIDRFLYILILALDTNFRLKNLYRSSWDRDPGLHMGLAYFVEPTKYLQHVSSYMTQKDISNCLRATGVGMCICVRHEIVHPLGIGDLQKGERYCNMDYIALSASKGHGVHAFSNDWQIPDDVEVHFGIPKCHCKGHKQMVGWTDGEGIERTLDEQFMRHNWRKVIGLGRLLAKKHVKVRSKVARHMSGFIGLTDVLPNEDFKAQWMTEIEAWEQNKDQLSPYMINVKYLTEGQVMFSLKEEEHQSAVKDGLADADSNTTLCVELGLIMEDAQCHLQQDIHDQDDDIPLAASKDIQKKRKTLHKDLTCLRSLQAEYMPCVKAKLQEMINDSRDVEDRKLWLPSELDSTLQVKGCLSGMAEIETKLQEAPPVTT</sequence>
<reference evidence="2" key="1">
    <citation type="submission" date="2023-06" db="EMBL/GenBank/DDBJ databases">
        <authorList>
            <consortium name="Lawrence Berkeley National Laboratory"/>
            <person name="Ahrendt S."/>
            <person name="Sahu N."/>
            <person name="Indic B."/>
            <person name="Wong-Bajracharya J."/>
            <person name="Merenyi Z."/>
            <person name="Ke H.-M."/>
            <person name="Monk M."/>
            <person name="Kocsube S."/>
            <person name="Drula E."/>
            <person name="Lipzen A."/>
            <person name="Balint B."/>
            <person name="Henrissat B."/>
            <person name="Andreopoulos B."/>
            <person name="Martin F.M."/>
            <person name="Harder C.B."/>
            <person name="Rigling D."/>
            <person name="Ford K.L."/>
            <person name="Foster G.D."/>
            <person name="Pangilinan J."/>
            <person name="Papanicolaou A."/>
            <person name="Barry K."/>
            <person name="LaButti K."/>
            <person name="Viragh M."/>
            <person name="Koriabine M."/>
            <person name="Yan M."/>
            <person name="Riley R."/>
            <person name="Champramary S."/>
            <person name="Plett K.L."/>
            <person name="Tsai I.J."/>
            <person name="Slot J."/>
            <person name="Sipos G."/>
            <person name="Plett J."/>
            <person name="Nagy L.G."/>
            <person name="Grigoriev I.V."/>
        </authorList>
    </citation>
    <scope>NUCLEOTIDE SEQUENCE</scope>
    <source>
        <strain evidence="2">HWK02</strain>
    </source>
</reference>
<accession>A0AA39URZ2</accession>
<gene>
    <name evidence="2" type="ORF">EDD18DRAFT_1101822</name>
</gene>
<dbReference type="Pfam" id="PF18803">
    <property type="entry name" value="CxC2"/>
    <property type="match status" value="1"/>
</dbReference>
<feature type="domain" description="CxC2-like cysteine cluster KDZ transposase-associated" evidence="1">
    <location>
        <begin position="2"/>
        <end position="42"/>
    </location>
</feature>
<keyword evidence="3" id="KW-1185">Reference proteome</keyword>
<protein>
    <recommendedName>
        <fullName evidence="1">CxC2-like cysteine cluster KDZ transposase-associated domain-containing protein</fullName>
    </recommendedName>
</protein>
<dbReference type="EMBL" id="JAUEPU010000007">
    <property type="protein sequence ID" value="KAK0500832.1"/>
    <property type="molecule type" value="Genomic_DNA"/>
</dbReference>
<evidence type="ECO:0000313" key="3">
    <source>
        <dbReference type="Proteomes" id="UP001175228"/>
    </source>
</evidence>